<dbReference type="Pfam" id="PF12682">
    <property type="entry name" value="Flavodoxin_4"/>
    <property type="match status" value="1"/>
</dbReference>
<dbReference type="PANTHER" id="PTHR39201:SF1">
    <property type="entry name" value="FLAVODOXIN-LIKE DOMAIN-CONTAINING PROTEIN"/>
    <property type="match status" value="1"/>
</dbReference>
<dbReference type="EMBL" id="RCRQ01000001">
    <property type="protein sequence ID" value="MCO37124.1"/>
    <property type="molecule type" value="Genomic_DNA"/>
</dbReference>
<dbReference type="Proteomes" id="UP000845014">
    <property type="component" value="Unassembled WGS sequence"/>
</dbReference>
<dbReference type="EMBL" id="DAAHUJ010000002">
    <property type="protein sequence ID" value="HAB7363439.1"/>
    <property type="molecule type" value="Genomic_DNA"/>
</dbReference>
<evidence type="ECO:0000313" key="2">
    <source>
        <dbReference type="EMBL" id="HAB7363439.1"/>
    </source>
</evidence>
<name>A0A9P3V939_LISMN</name>
<reference evidence="2 5" key="1">
    <citation type="journal article" date="2018" name="Genome Biol.">
        <title>SKESA: strategic k-mer extension for scrupulous assemblies.</title>
        <authorList>
            <person name="Souvorov A."/>
            <person name="Agarwala R."/>
            <person name="Lipman D.J."/>
        </authorList>
    </citation>
    <scope>NUCLEOTIDE SEQUENCE [LARGE SCALE GENOMIC DNA]</scope>
    <source>
        <strain evidence="2 5">CFIAFB20160079</strain>
    </source>
</reference>
<evidence type="ECO:0000313" key="5">
    <source>
        <dbReference type="Proteomes" id="UP000845014"/>
    </source>
</evidence>
<dbReference type="InterPro" id="IPR008254">
    <property type="entry name" value="Flavodoxin/NO_synth"/>
</dbReference>
<evidence type="ECO:0000313" key="3">
    <source>
        <dbReference type="EMBL" id="MCO37124.1"/>
    </source>
</evidence>
<dbReference type="PANTHER" id="PTHR39201">
    <property type="entry name" value="EXPORTED PROTEIN-RELATED"/>
    <property type="match status" value="1"/>
</dbReference>
<feature type="domain" description="Flavodoxin-like" evidence="1">
    <location>
        <begin position="121"/>
        <end position="223"/>
    </location>
</feature>
<reference evidence="3 4" key="2">
    <citation type="submission" date="2018-07" db="EMBL/GenBank/DDBJ databases">
        <authorList>
            <consortium name="GenomeTrakr: Next Generation Sequencing Network for Food Pathogen Tracability"/>
        </authorList>
    </citation>
    <scope>NUCLEOTIDE SEQUENCE [LARGE SCALE GENOMIC DNA]</scope>
    <source>
        <strain evidence="3 4">FDA00013213</strain>
    </source>
</reference>
<organism evidence="2 5">
    <name type="scientific">Listeria monocytogenes</name>
    <dbReference type="NCBI Taxonomy" id="1639"/>
    <lineage>
        <taxon>Bacteria</taxon>
        <taxon>Bacillati</taxon>
        <taxon>Bacillota</taxon>
        <taxon>Bacilli</taxon>
        <taxon>Bacillales</taxon>
        <taxon>Listeriaceae</taxon>
        <taxon>Listeria</taxon>
    </lineage>
</organism>
<evidence type="ECO:0000259" key="1">
    <source>
        <dbReference type="Pfam" id="PF12682"/>
    </source>
</evidence>
<dbReference type="GO" id="GO:0016651">
    <property type="term" value="F:oxidoreductase activity, acting on NAD(P)H"/>
    <property type="evidence" value="ECO:0007669"/>
    <property type="project" value="UniProtKB-ARBA"/>
</dbReference>
<dbReference type="InterPro" id="IPR029039">
    <property type="entry name" value="Flavoprotein-like_sf"/>
</dbReference>
<protein>
    <submittedName>
        <fullName evidence="2">Flavodoxin</fullName>
    </submittedName>
</protein>
<dbReference type="AlphaFoldDB" id="A0A9P3V939"/>
<gene>
    <name evidence="3" type="ORF">DOV25_01460</name>
    <name evidence="2" type="ORF">GYO01_04900</name>
</gene>
<proteinExistence type="predicted"/>
<sequence>MVYESDERDREIMKKLLFLISSLLFVLSGCFQADNTKESSTKVNPNDKAVILYFSKPEMNGSDTVAGASRVVTENVEILGNVEQLATWIAEDTKYPLAKIETTENYPDDHEVLVDQATTERSSDFRPELKPLNVDLTEYDTIYIGYPIWWSDLPMAMYSFFEKNDLAGKTIIPFSSHGGSGLAGTVETVEKLSKDASVETSNVLSISRDDIPNSRKEVENWLELF</sequence>
<comment type="caution">
    <text evidence="2">The sequence shown here is derived from an EMBL/GenBank/DDBJ whole genome shotgun (WGS) entry which is preliminary data.</text>
</comment>
<accession>A0A9P3V939</accession>
<dbReference type="Gene3D" id="3.40.50.360">
    <property type="match status" value="1"/>
</dbReference>
<dbReference type="Proteomes" id="UP000269407">
    <property type="component" value="Unassembled WGS sequence"/>
</dbReference>
<dbReference type="GO" id="GO:0010181">
    <property type="term" value="F:FMN binding"/>
    <property type="evidence" value="ECO:0007669"/>
    <property type="project" value="InterPro"/>
</dbReference>
<reference evidence="2" key="3">
    <citation type="submission" date="2020-01" db="EMBL/GenBank/DDBJ databases">
        <authorList>
            <consortium name="NCBI Pathogen Detection Project"/>
        </authorList>
    </citation>
    <scope>NUCLEOTIDE SEQUENCE</scope>
    <source>
        <strain evidence="2">CFIAFB20160079</strain>
    </source>
</reference>
<evidence type="ECO:0000313" key="4">
    <source>
        <dbReference type="Proteomes" id="UP000269407"/>
    </source>
</evidence>
<dbReference type="SUPFAM" id="SSF52218">
    <property type="entry name" value="Flavoproteins"/>
    <property type="match status" value="1"/>
</dbReference>